<dbReference type="RefSeq" id="WP_370595459.1">
    <property type="nucleotide sequence ID" value="NZ_JALBUR010000003.1"/>
</dbReference>
<proteinExistence type="predicted"/>
<keyword evidence="1" id="KW-0813">Transport</keyword>
<keyword evidence="2" id="KW-0547">Nucleotide-binding</keyword>
<dbReference type="EMBL" id="JALBUR010000003">
    <property type="protein sequence ID" value="MDX8418873.1"/>
    <property type="molecule type" value="Genomic_DNA"/>
</dbReference>
<dbReference type="AlphaFoldDB" id="A0AB35U0I8"/>
<keyword evidence="3 5" id="KW-0067">ATP-binding</keyword>
<dbReference type="SMART" id="SM00382">
    <property type="entry name" value="AAA"/>
    <property type="match status" value="1"/>
</dbReference>
<dbReference type="GO" id="GO:0005524">
    <property type="term" value="F:ATP binding"/>
    <property type="evidence" value="ECO:0007669"/>
    <property type="project" value="UniProtKB-KW"/>
</dbReference>
<comment type="caution">
    <text evidence="5">The sequence shown here is derived from an EMBL/GenBank/DDBJ whole genome shotgun (WGS) entry which is preliminary data.</text>
</comment>
<organism evidence="5 6">
    <name type="scientific">Grylomicrobium aquisgranensis</name>
    <dbReference type="NCBI Taxonomy" id="2926318"/>
    <lineage>
        <taxon>Bacteria</taxon>
        <taxon>Bacillati</taxon>
        <taxon>Bacillota</taxon>
        <taxon>Erysipelotrichia</taxon>
        <taxon>Erysipelotrichales</taxon>
        <taxon>Erysipelotrichaceae</taxon>
        <taxon>Grylomicrobium</taxon>
    </lineage>
</organism>
<dbReference type="Pfam" id="PF13732">
    <property type="entry name" value="DrrA1-3_C"/>
    <property type="match status" value="1"/>
</dbReference>
<evidence type="ECO:0000313" key="6">
    <source>
        <dbReference type="Proteomes" id="UP001286174"/>
    </source>
</evidence>
<dbReference type="SUPFAM" id="SSF52540">
    <property type="entry name" value="P-loop containing nucleoside triphosphate hydrolases"/>
    <property type="match status" value="1"/>
</dbReference>
<protein>
    <submittedName>
        <fullName evidence="5">ATP-binding cassette domain-containing protein</fullName>
    </submittedName>
</protein>
<dbReference type="PANTHER" id="PTHR42939:SF1">
    <property type="entry name" value="ABC TRANSPORTER ATP-BINDING PROTEIN ALBC-RELATED"/>
    <property type="match status" value="1"/>
</dbReference>
<dbReference type="Proteomes" id="UP001286174">
    <property type="component" value="Unassembled WGS sequence"/>
</dbReference>
<dbReference type="GO" id="GO:0016887">
    <property type="term" value="F:ATP hydrolysis activity"/>
    <property type="evidence" value="ECO:0007669"/>
    <property type="project" value="InterPro"/>
</dbReference>
<evidence type="ECO:0000256" key="1">
    <source>
        <dbReference type="ARBA" id="ARBA00022448"/>
    </source>
</evidence>
<dbReference type="InterPro" id="IPR003593">
    <property type="entry name" value="AAA+_ATPase"/>
</dbReference>
<dbReference type="Gene3D" id="3.40.50.300">
    <property type="entry name" value="P-loop containing nucleotide triphosphate hydrolases"/>
    <property type="match status" value="1"/>
</dbReference>
<reference evidence="5 6" key="1">
    <citation type="submission" date="2022-03" db="EMBL/GenBank/DDBJ databases">
        <title>Novel taxa within the pig intestine.</title>
        <authorList>
            <person name="Wylensek D."/>
            <person name="Bishof K."/>
            <person name="Afrizal A."/>
            <person name="Clavel T."/>
        </authorList>
    </citation>
    <scope>NUCLEOTIDE SEQUENCE [LARGE SCALE GENOMIC DNA]</scope>
    <source>
        <strain evidence="5 6">CLA-KB-P133</strain>
    </source>
</reference>
<evidence type="ECO:0000256" key="2">
    <source>
        <dbReference type="ARBA" id="ARBA00022741"/>
    </source>
</evidence>
<accession>A0AB35U0I8</accession>
<name>A0AB35U0I8_9FIRM</name>
<keyword evidence="6" id="KW-1185">Reference proteome</keyword>
<gene>
    <name evidence="5" type="ORF">MOZ60_02050</name>
</gene>
<evidence type="ECO:0000313" key="5">
    <source>
        <dbReference type="EMBL" id="MDX8418873.1"/>
    </source>
</evidence>
<feature type="domain" description="ABC transporter" evidence="4">
    <location>
        <begin position="3"/>
        <end position="229"/>
    </location>
</feature>
<dbReference type="InterPro" id="IPR051782">
    <property type="entry name" value="ABC_Transporter_VariousFunc"/>
</dbReference>
<dbReference type="InterPro" id="IPR025302">
    <property type="entry name" value="DrrA1/2-like_C"/>
</dbReference>
<dbReference type="InterPro" id="IPR003439">
    <property type="entry name" value="ABC_transporter-like_ATP-bd"/>
</dbReference>
<evidence type="ECO:0000256" key="3">
    <source>
        <dbReference type="ARBA" id="ARBA00022840"/>
    </source>
</evidence>
<evidence type="ECO:0000259" key="4">
    <source>
        <dbReference type="PROSITE" id="PS50893"/>
    </source>
</evidence>
<dbReference type="Pfam" id="PF00005">
    <property type="entry name" value="ABC_tran"/>
    <property type="match status" value="1"/>
</dbReference>
<sequence>MKLTISHLQKSFTGKQVLKDLCLQAESGSALGLLGRNGAGKTTTIRILLDLFPADGGEILLDGKPIDRTKIRFGYLPEEKGLYPKKKILDQLIYFAQLKGMAYSDAKAQCMAWLKKFGLDAYANKKLDTLSKGNQQKTALITALVHDPDIVILDEPFSGLDPVNARVLEDAVREEIARGKIVLFSGHQMNYIEEFCNDIAILRDGKIVLAGSLRDIRASYPQNRLLVRSQNISEIIEKYDAQPFETDGAVITMEQEADKHALMQELSESYDLDEMRIMMPTLADIFVDYAGKEAKA</sequence>
<dbReference type="PROSITE" id="PS50893">
    <property type="entry name" value="ABC_TRANSPORTER_2"/>
    <property type="match status" value="1"/>
</dbReference>
<dbReference type="PANTHER" id="PTHR42939">
    <property type="entry name" value="ABC TRANSPORTER ATP-BINDING PROTEIN ALBC-RELATED"/>
    <property type="match status" value="1"/>
</dbReference>
<dbReference type="InterPro" id="IPR027417">
    <property type="entry name" value="P-loop_NTPase"/>
</dbReference>